<dbReference type="RefSeq" id="XP_001932039.2">
    <property type="nucleotide sequence ID" value="XM_001932004.2"/>
</dbReference>
<dbReference type="Proteomes" id="UP000245464">
    <property type="component" value="Chromosome 1"/>
</dbReference>
<name>A0A2W1I374_9PLEO</name>
<accession>A0A2W1I374</accession>
<dbReference type="GeneID" id="6338849"/>
<protein>
    <submittedName>
        <fullName evidence="1">Uncharacterized protein</fullName>
    </submittedName>
</protein>
<comment type="caution">
    <text evidence="1">The sequence shown here is derived from an EMBL/GenBank/DDBJ whole genome shotgun (WGS) entry which is preliminary data.</text>
</comment>
<evidence type="ECO:0000313" key="1">
    <source>
        <dbReference type="EMBL" id="KAF7577945.1"/>
    </source>
</evidence>
<organism evidence="1 2">
    <name type="scientific">Pyrenophora tritici-repentis</name>
    <dbReference type="NCBI Taxonomy" id="45151"/>
    <lineage>
        <taxon>Eukaryota</taxon>
        <taxon>Fungi</taxon>
        <taxon>Dikarya</taxon>
        <taxon>Ascomycota</taxon>
        <taxon>Pezizomycotina</taxon>
        <taxon>Dothideomycetes</taxon>
        <taxon>Pleosporomycetidae</taxon>
        <taxon>Pleosporales</taxon>
        <taxon>Pleosporineae</taxon>
        <taxon>Pleosporaceae</taxon>
        <taxon>Pyrenophora</taxon>
    </lineage>
</organism>
<evidence type="ECO:0000313" key="2">
    <source>
        <dbReference type="Proteomes" id="UP000245464"/>
    </source>
</evidence>
<gene>
    <name evidence="1" type="ORF">PtrM4_021850</name>
</gene>
<reference evidence="1" key="1">
    <citation type="journal article" date="2018" name="BMC Genomics">
        <title>Comparative genomics of the wheat fungal pathogen Pyrenophora tritici-repentis reveals chromosomal variations and genome plasticity.</title>
        <authorList>
            <person name="Moolhuijzen P."/>
            <person name="See P.T."/>
            <person name="Hane J.K."/>
            <person name="Shi G."/>
            <person name="Liu Z."/>
            <person name="Oliver R.P."/>
            <person name="Moffat C.S."/>
        </authorList>
    </citation>
    <scope>NUCLEOTIDE SEQUENCE [LARGE SCALE GENOMIC DNA]</scope>
    <source>
        <strain evidence="1">M4</strain>
    </source>
</reference>
<sequence>MDSIALNLETAKHILEKHCLDIPKFNPEHTSKLTSLTNSLYTIHKISETWLSQRIFSPATSSGIIDQLTMLPLTEQRLFCDLLQKFNGTVPWTQDEGSNSKEHQLVWIFRMNSEALNEGMKGTKQMSSIDMTPEMLALGTFFDKLKEWDAGVMRYTAPLDKMSDDDIHRACALYFFDGIPSHARMDIDVLERGFAVIGKTSNMWDQRPNAWWFHKECVTAILRENDEKGNGETDALFLLFKRLFPDVDWAGRDRKAMQDGDIQFSRTARALMVSPTRYLKAFRDGENIEDVLAEKERETRCSRECDGKTPVELKKLCEWLREPKQKMT</sequence>
<dbReference type="OrthoDB" id="10592444at2759"/>
<proteinExistence type="predicted"/>
<dbReference type="KEGG" id="ptrr:6338849"/>
<dbReference type="AlphaFoldDB" id="A0A2W1I374"/>
<dbReference type="EMBL" id="NQIK02000001">
    <property type="protein sequence ID" value="KAF7577945.1"/>
    <property type="molecule type" value="Genomic_DNA"/>
</dbReference>